<evidence type="ECO:0000256" key="3">
    <source>
        <dbReference type="ARBA" id="ARBA00022481"/>
    </source>
</evidence>
<dbReference type="PROSITE" id="PS00409">
    <property type="entry name" value="PROKAR_NTER_METHYL"/>
    <property type="match status" value="1"/>
</dbReference>
<keyword evidence="3" id="KW-0488">Methylation</keyword>
<evidence type="ECO:0000256" key="4">
    <source>
        <dbReference type="ARBA" id="ARBA00022692"/>
    </source>
</evidence>
<dbReference type="InterPro" id="IPR012902">
    <property type="entry name" value="N_methyl_site"/>
</dbReference>
<evidence type="ECO:0000256" key="6">
    <source>
        <dbReference type="ARBA" id="ARBA00022989"/>
    </source>
</evidence>
<accession>A0A918FCD9</accession>
<evidence type="ECO:0000256" key="1">
    <source>
        <dbReference type="ARBA" id="ARBA00004203"/>
    </source>
</evidence>
<comment type="subcellular location">
    <subcellularLocation>
        <location evidence="1">Cell outer membrane</location>
        <topology evidence="1">Single-pass membrane protein</topology>
    </subcellularLocation>
    <subcellularLocation>
        <location evidence="2">Periplasm</location>
    </subcellularLocation>
</comment>
<evidence type="ECO:0000259" key="10">
    <source>
        <dbReference type="PROSITE" id="PS50254"/>
    </source>
</evidence>
<dbReference type="PANTHER" id="PTHR30093">
    <property type="entry name" value="GENERAL SECRETION PATHWAY PROTEIN G"/>
    <property type="match status" value="1"/>
</dbReference>
<evidence type="ECO:0000256" key="2">
    <source>
        <dbReference type="ARBA" id="ARBA00004418"/>
    </source>
</evidence>
<dbReference type="GO" id="GO:0003677">
    <property type="term" value="F:DNA binding"/>
    <property type="evidence" value="ECO:0007669"/>
    <property type="project" value="InterPro"/>
</dbReference>
<gene>
    <name evidence="11" type="ORF">GCM10008957_37020</name>
</gene>
<dbReference type="Proteomes" id="UP000603865">
    <property type="component" value="Unassembled WGS sequence"/>
</dbReference>
<dbReference type="GO" id="GO:0009279">
    <property type="term" value="C:cell outer membrane"/>
    <property type="evidence" value="ECO:0007669"/>
    <property type="project" value="UniProtKB-SubCell"/>
</dbReference>
<dbReference type="Gene3D" id="3.30.700.10">
    <property type="entry name" value="Glycoprotein, Type 4 Pilin"/>
    <property type="match status" value="1"/>
</dbReference>
<evidence type="ECO:0000313" key="11">
    <source>
        <dbReference type="EMBL" id="GGR21320.1"/>
    </source>
</evidence>
<organism evidence="11 12">
    <name type="scientific">Deinococcus ruber</name>
    <dbReference type="NCBI Taxonomy" id="1848197"/>
    <lineage>
        <taxon>Bacteria</taxon>
        <taxon>Thermotogati</taxon>
        <taxon>Deinococcota</taxon>
        <taxon>Deinococci</taxon>
        <taxon>Deinococcales</taxon>
        <taxon>Deinococcaceae</taxon>
        <taxon>Deinococcus</taxon>
    </lineage>
</organism>
<dbReference type="AlphaFoldDB" id="A0A918FCD9"/>
<evidence type="ECO:0000256" key="9">
    <source>
        <dbReference type="SAM" id="Phobius"/>
    </source>
</evidence>
<keyword evidence="12" id="KW-1185">Reference proteome</keyword>
<keyword evidence="6 9" id="KW-1133">Transmembrane helix</keyword>
<dbReference type="PROSITE" id="PS50254">
    <property type="entry name" value="REL_2"/>
    <property type="match status" value="1"/>
</dbReference>
<dbReference type="EMBL" id="BMQL01000026">
    <property type="protein sequence ID" value="GGR21320.1"/>
    <property type="molecule type" value="Genomic_DNA"/>
</dbReference>
<dbReference type="GO" id="GO:0003700">
    <property type="term" value="F:DNA-binding transcription factor activity"/>
    <property type="evidence" value="ECO:0007669"/>
    <property type="project" value="InterPro"/>
</dbReference>
<keyword evidence="8" id="KW-0998">Cell outer membrane</keyword>
<sequence>MEGRSHGSMRRTGRAARRVRGFTLLELLAVLAIIGILAAVLIPNLIGLRKRPHDLEALQCGKAVVTAQITYESDHQGVAADRLNQLNTPDVNGACWKVQVVGVNELAAQEVEGTNTLSSSGEADGMYAFKVWSLEGTGMFVYDRWTGRRFVRVE</sequence>
<evidence type="ECO:0000256" key="5">
    <source>
        <dbReference type="ARBA" id="ARBA00022764"/>
    </source>
</evidence>
<reference evidence="11" key="2">
    <citation type="submission" date="2020-09" db="EMBL/GenBank/DDBJ databases">
        <authorList>
            <person name="Sun Q."/>
            <person name="Ohkuma M."/>
        </authorList>
    </citation>
    <scope>NUCLEOTIDE SEQUENCE</scope>
    <source>
        <strain evidence="11">JCM 31311</strain>
    </source>
</reference>
<dbReference type="NCBIfam" id="TIGR02532">
    <property type="entry name" value="IV_pilin_GFxxxE"/>
    <property type="match status" value="1"/>
</dbReference>
<comment type="caution">
    <text evidence="11">The sequence shown here is derived from an EMBL/GenBank/DDBJ whole genome shotgun (WGS) entry which is preliminary data.</text>
</comment>
<dbReference type="SUPFAM" id="SSF54523">
    <property type="entry name" value="Pili subunits"/>
    <property type="match status" value="1"/>
</dbReference>
<reference evidence="11" key="1">
    <citation type="journal article" date="2014" name="Int. J. Syst. Evol. Microbiol.">
        <title>Complete genome sequence of Corynebacterium casei LMG S-19264T (=DSM 44701T), isolated from a smear-ripened cheese.</title>
        <authorList>
            <consortium name="US DOE Joint Genome Institute (JGI-PGF)"/>
            <person name="Walter F."/>
            <person name="Albersmeier A."/>
            <person name="Kalinowski J."/>
            <person name="Ruckert C."/>
        </authorList>
    </citation>
    <scope>NUCLEOTIDE SEQUENCE</scope>
    <source>
        <strain evidence="11">JCM 31311</strain>
    </source>
</reference>
<name>A0A918FCD9_9DEIO</name>
<dbReference type="InterPro" id="IPR011539">
    <property type="entry name" value="RHD_DNA_bind_dom"/>
</dbReference>
<dbReference type="PANTHER" id="PTHR30093:SF44">
    <property type="entry name" value="TYPE II SECRETION SYSTEM CORE PROTEIN G"/>
    <property type="match status" value="1"/>
</dbReference>
<dbReference type="GO" id="GO:0042597">
    <property type="term" value="C:periplasmic space"/>
    <property type="evidence" value="ECO:0007669"/>
    <property type="project" value="UniProtKB-SubCell"/>
</dbReference>
<keyword evidence="4 9" id="KW-0812">Transmembrane</keyword>
<feature type="domain" description="RHD" evidence="10">
    <location>
        <begin position="1"/>
        <end position="73"/>
    </location>
</feature>
<keyword evidence="5" id="KW-0574">Periplasm</keyword>
<evidence type="ECO:0000313" key="12">
    <source>
        <dbReference type="Proteomes" id="UP000603865"/>
    </source>
</evidence>
<feature type="transmembrane region" description="Helical" evidence="9">
    <location>
        <begin position="21"/>
        <end position="42"/>
    </location>
</feature>
<dbReference type="InterPro" id="IPR045584">
    <property type="entry name" value="Pilin-like"/>
</dbReference>
<evidence type="ECO:0000256" key="8">
    <source>
        <dbReference type="ARBA" id="ARBA00023237"/>
    </source>
</evidence>
<keyword evidence="7 9" id="KW-0472">Membrane</keyword>
<dbReference type="Pfam" id="PF07963">
    <property type="entry name" value="N_methyl"/>
    <property type="match status" value="1"/>
</dbReference>
<protein>
    <recommendedName>
        <fullName evidence="10">RHD domain-containing protein</fullName>
    </recommendedName>
</protein>
<proteinExistence type="predicted"/>
<evidence type="ECO:0000256" key="7">
    <source>
        <dbReference type="ARBA" id="ARBA00023136"/>
    </source>
</evidence>